<proteinExistence type="predicted"/>
<sequence>MVFKKDLLSLQLRQLKGNHSAATAALSVFTTSRRQAPKGPGHLVMPRSTGGFGNGIDRAVPRGAVQRGSLTSPASSRLISSS</sequence>
<comment type="caution">
    <text evidence="2">The sequence shown here is derived from an EMBL/GenBank/DDBJ whole genome shotgun (WGS) entry which is preliminary data.</text>
</comment>
<dbReference type="Proteomes" id="UP001152622">
    <property type="component" value="Chromosome 16"/>
</dbReference>
<gene>
    <name evidence="2" type="ORF">SKAU_G00350770</name>
</gene>
<evidence type="ECO:0000256" key="1">
    <source>
        <dbReference type="SAM" id="MobiDB-lite"/>
    </source>
</evidence>
<feature type="compositionally biased region" description="Polar residues" evidence="1">
    <location>
        <begin position="68"/>
        <end position="82"/>
    </location>
</feature>
<keyword evidence="3" id="KW-1185">Reference proteome</keyword>
<dbReference type="EMBL" id="JAINUF010000016">
    <property type="protein sequence ID" value="KAJ8340444.1"/>
    <property type="molecule type" value="Genomic_DNA"/>
</dbReference>
<accession>A0A9Q1EKB6</accession>
<feature type="region of interest" description="Disordered" evidence="1">
    <location>
        <begin position="34"/>
        <end position="82"/>
    </location>
</feature>
<reference evidence="2" key="1">
    <citation type="journal article" date="2023" name="Science">
        <title>Genome structures resolve the early diversification of teleost fishes.</title>
        <authorList>
            <person name="Parey E."/>
            <person name="Louis A."/>
            <person name="Montfort J."/>
            <person name="Bouchez O."/>
            <person name="Roques C."/>
            <person name="Iampietro C."/>
            <person name="Lluch J."/>
            <person name="Castinel A."/>
            <person name="Donnadieu C."/>
            <person name="Desvignes T."/>
            <person name="Floi Bucao C."/>
            <person name="Jouanno E."/>
            <person name="Wen M."/>
            <person name="Mejri S."/>
            <person name="Dirks R."/>
            <person name="Jansen H."/>
            <person name="Henkel C."/>
            <person name="Chen W.J."/>
            <person name="Zahm M."/>
            <person name="Cabau C."/>
            <person name="Klopp C."/>
            <person name="Thompson A.W."/>
            <person name="Robinson-Rechavi M."/>
            <person name="Braasch I."/>
            <person name="Lecointre G."/>
            <person name="Bobe J."/>
            <person name="Postlethwait J.H."/>
            <person name="Berthelot C."/>
            <person name="Roest Crollius H."/>
            <person name="Guiguen Y."/>
        </authorList>
    </citation>
    <scope>NUCLEOTIDE SEQUENCE</scope>
    <source>
        <strain evidence="2">WJC10195</strain>
    </source>
</reference>
<evidence type="ECO:0000313" key="3">
    <source>
        <dbReference type="Proteomes" id="UP001152622"/>
    </source>
</evidence>
<dbReference type="AlphaFoldDB" id="A0A9Q1EKB6"/>
<evidence type="ECO:0000313" key="2">
    <source>
        <dbReference type="EMBL" id="KAJ8340444.1"/>
    </source>
</evidence>
<organism evidence="2 3">
    <name type="scientific">Synaphobranchus kaupii</name>
    <name type="common">Kaup's arrowtooth eel</name>
    <dbReference type="NCBI Taxonomy" id="118154"/>
    <lineage>
        <taxon>Eukaryota</taxon>
        <taxon>Metazoa</taxon>
        <taxon>Chordata</taxon>
        <taxon>Craniata</taxon>
        <taxon>Vertebrata</taxon>
        <taxon>Euteleostomi</taxon>
        <taxon>Actinopterygii</taxon>
        <taxon>Neopterygii</taxon>
        <taxon>Teleostei</taxon>
        <taxon>Anguilliformes</taxon>
        <taxon>Synaphobranchidae</taxon>
        <taxon>Synaphobranchus</taxon>
    </lineage>
</organism>
<name>A0A9Q1EKB6_SYNKA</name>
<protein>
    <submittedName>
        <fullName evidence="2">Uncharacterized protein</fullName>
    </submittedName>
</protein>